<dbReference type="EMBL" id="KF120063">
    <property type="protein sequence ID" value="AIA87332.1"/>
    <property type="molecule type" value="Genomic_DNA"/>
</dbReference>
<dbReference type="SUPFAM" id="SSF48208">
    <property type="entry name" value="Six-hairpin glycosidases"/>
    <property type="match status" value="1"/>
</dbReference>
<dbReference type="EC" id="3.2.1.40" evidence="2"/>
<proteinExistence type="predicted"/>
<dbReference type="Gene3D" id="1.50.10.10">
    <property type="match status" value="1"/>
</dbReference>
<dbReference type="GO" id="GO:0030596">
    <property type="term" value="F:alpha-L-rhamnosidase activity"/>
    <property type="evidence" value="ECO:0007669"/>
    <property type="project" value="UniProtKB-EC"/>
</dbReference>
<dbReference type="InterPro" id="IPR035396">
    <property type="entry name" value="Bac_rhamnosid6H"/>
</dbReference>
<evidence type="ECO:0000256" key="2">
    <source>
        <dbReference type="ARBA" id="ARBA00012652"/>
    </source>
</evidence>
<dbReference type="PANTHER" id="PTHR33307">
    <property type="entry name" value="ALPHA-RHAMNOSIDASE (EUROFUNG)"/>
    <property type="match status" value="1"/>
</dbReference>
<evidence type="ECO:0000313" key="4">
    <source>
        <dbReference type="EMBL" id="AIA87332.1"/>
    </source>
</evidence>
<comment type="catalytic activity">
    <reaction evidence="1">
        <text>Hydrolysis of terminal non-reducing alpha-L-rhamnose residues in alpha-L-rhamnosides.</text>
        <dbReference type="EC" id="3.2.1.40"/>
    </reaction>
</comment>
<dbReference type="AlphaFoldDB" id="A0A060BXC2"/>
<dbReference type="InterPro" id="IPR012341">
    <property type="entry name" value="6hp_glycosidase-like_sf"/>
</dbReference>
<feature type="non-terminal residue" evidence="4">
    <location>
        <position position="129"/>
    </location>
</feature>
<organism evidence="4">
    <name type="scientific">uncultured Thermobaculum sp</name>
    <dbReference type="NCBI Taxonomy" id="683411"/>
    <lineage>
        <taxon>Bacteria</taxon>
        <taxon>Bacillati</taxon>
        <taxon>Chloroflexota</taxon>
        <taxon>Chloroflexia</taxon>
        <taxon>Candidatus Thermobaculales</taxon>
        <taxon>Candidatus Thermobaculaceae</taxon>
        <taxon>Thermobaculum</taxon>
        <taxon>environmental samples</taxon>
    </lineage>
</organism>
<reference evidence="4" key="1">
    <citation type="journal article" date="2013" name="Environ. Microbiol.">
        <title>Seasonally variable intestinal metagenomes of the red palm weevil (Rhynchophorus ferrugineus).</title>
        <authorList>
            <person name="Jia S."/>
            <person name="Zhang X."/>
            <person name="Zhang G."/>
            <person name="Yin A."/>
            <person name="Zhang S."/>
            <person name="Li F."/>
            <person name="Wang L."/>
            <person name="Zhao D."/>
            <person name="Yun Q."/>
            <person name="Tala"/>
            <person name="Wang J."/>
            <person name="Sun G."/>
            <person name="Baabdullah M."/>
            <person name="Yu X."/>
            <person name="Hu S."/>
            <person name="Al-Mssallem I.S."/>
            <person name="Yu J."/>
        </authorList>
    </citation>
    <scope>NUCLEOTIDE SEQUENCE</scope>
</reference>
<sequence>QTGFPGTPHLLFALSDHGRLDEAYALLQQRTCPSWLYMIVSGATTMWERWDALRPDGSVDMGDDQADGGSAGMSGGMVSFNHYAVGAVGEWLHRRVAGIEPLKAVTGPSRVRPPVGWGLDLGALAGHHA</sequence>
<dbReference type="PANTHER" id="PTHR33307:SF6">
    <property type="entry name" value="ALPHA-RHAMNOSIDASE (EUROFUNG)-RELATED"/>
    <property type="match status" value="1"/>
</dbReference>
<dbReference type="InterPro" id="IPR016007">
    <property type="entry name" value="Alpha_rhamnosid"/>
</dbReference>
<dbReference type="Pfam" id="PF17389">
    <property type="entry name" value="Bac_rhamnosid6H"/>
    <property type="match status" value="1"/>
</dbReference>
<feature type="domain" description="Alpha-L-rhamnosidase six-hairpin glycosidase" evidence="3">
    <location>
        <begin position="1"/>
        <end position="96"/>
    </location>
</feature>
<accession>A0A060BXC2</accession>
<dbReference type="GO" id="GO:0005975">
    <property type="term" value="P:carbohydrate metabolic process"/>
    <property type="evidence" value="ECO:0007669"/>
    <property type="project" value="InterPro"/>
</dbReference>
<evidence type="ECO:0000256" key="1">
    <source>
        <dbReference type="ARBA" id="ARBA00001445"/>
    </source>
</evidence>
<name>A0A060BXC2_9CHLR</name>
<dbReference type="InterPro" id="IPR008928">
    <property type="entry name" value="6-hairpin_glycosidase_sf"/>
</dbReference>
<evidence type="ECO:0000259" key="3">
    <source>
        <dbReference type="Pfam" id="PF17389"/>
    </source>
</evidence>
<feature type="non-terminal residue" evidence="4">
    <location>
        <position position="1"/>
    </location>
</feature>
<protein>
    <recommendedName>
        <fullName evidence="2">alpha-L-rhamnosidase</fullName>
        <ecNumber evidence="2">3.2.1.40</ecNumber>
    </recommendedName>
</protein>